<protein>
    <submittedName>
        <fullName evidence="1">Uncharacterized protein</fullName>
    </submittedName>
</protein>
<reference evidence="2" key="3">
    <citation type="journal article" date="2018" name="Mol. Plant Microbe Interact.">
        <title>Genome sequence resources for the wheat stripe rust pathogen (Puccinia striiformis f. sp. tritici) and the barley stripe rust pathogen (Puccinia striiformis f. sp. hordei).</title>
        <authorList>
            <person name="Xia C."/>
            <person name="Wang M."/>
            <person name="Yin C."/>
            <person name="Cornejo O.E."/>
            <person name="Hulbert S.H."/>
            <person name="Chen X."/>
        </authorList>
    </citation>
    <scope>NUCLEOTIDE SEQUENCE [LARGE SCALE GENOMIC DNA]</scope>
    <source>
        <strain evidence="2">93TX-2</strain>
    </source>
</reference>
<comment type="caution">
    <text evidence="1">The sequence shown here is derived from an EMBL/GenBank/DDBJ whole genome shotgun (WGS) entry which is preliminary data.</text>
</comment>
<reference evidence="1 2" key="1">
    <citation type="submission" date="2017-12" db="EMBL/GenBank/DDBJ databases">
        <title>Gene loss provides genomic basis for host adaptation in cereal stripe rust fungi.</title>
        <authorList>
            <person name="Xia C."/>
        </authorList>
    </citation>
    <scope>NUCLEOTIDE SEQUENCE [LARGE SCALE GENOMIC DNA]</scope>
    <source>
        <strain evidence="1 2">93TX-2</strain>
    </source>
</reference>
<dbReference type="AlphaFoldDB" id="A0A2S4W1Z7"/>
<dbReference type="VEuPathDB" id="FungiDB:PSHT_07042"/>
<proteinExistence type="predicted"/>
<name>A0A2S4W1Z7_9BASI</name>
<dbReference type="EMBL" id="PKSM01000083">
    <property type="protein sequence ID" value="POW15758.1"/>
    <property type="molecule type" value="Genomic_DNA"/>
</dbReference>
<accession>A0A2S4W1Z7</accession>
<evidence type="ECO:0000313" key="1">
    <source>
        <dbReference type="EMBL" id="POW15758.1"/>
    </source>
</evidence>
<evidence type="ECO:0000313" key="2">
    <source>
        <dbReference type="Proteomes" id="UP000238274"/>
    </source>
</evidence>
<organism evidence="1 2">
    <name type="scientific">Puccinia striiformis</name>
    <dbReference type="NCBI Taxonomy" id="27350"/>
    <lineage>
        <taxon>Eukaryota</taxon>
        <taxon>Fungi</taxon>
        <taxon>Dikarya</taxon>
        <taxon>Basidiomycota</taxon>
        <taxon>Pucciniomycotina</taxon>
        <taxon>Pucciniomycetes</taxon>
        <taxon>Pucciniales</taxon>
        <taxon>Pucciniaceae</taxon>
        <taxon>Puccinia</taxon>
    </lineage>
</organism>
<gene>
    <name evidence="1" type="ORF">PSHT_07042</name>
</gene>
<keyword evidence="2" id="KW-1185">Reference proteome</keyword>
<dbReference type="Proteomes" id="UP000238274">
    <property type="component" value="Unassembled WGS sequence"/>
</dbReference>
<sequence length="68" mass="7491">MCLRPPSEPSTATSSGWIQQNIEPSELSLLAYCVGVLTLSFDSLPGGFHLSWIQRDIELSELSLLAHF</sequence>
<reference evidence="2" key="2">
    <citation type="journal article" date="2018" name="BMC Genomics">
        <title>Genomic insights into host adaptation between the wheat stripe rust pathogen (Puccinia striiformis f. sp. tritici) and the barley stripe rust pathogen (Puccinia striiformis f. sp. hordei).</title>
        <authorList>
            <person name="Xia C."/>
            <person name="Wang M."/>
            <person name="Yin C."/>
            <person name="Cornejo O.E."/>
            <person name="Hulbert S.H."/>
            <person name="Chen X."/>
        </authorList>
    </citation>
    <scope>NUCLEOTIDE SEQUENCE [LARGE SCALE GENOMIC DNA]</scope>
    <source>
        <strain evidence="2">93TX-2</strain>
    </source>
</reference>